<dbReference type="PATRIC" id="fig|37919.13.peg.3270"/>
<protein>
    <submittedName>
        <fullName evidence="1">Uncharacterized protein</fullName>
    </submittedName>
</protein>
<reference evidence="1 2" key="1">
    <citation type="submission" date="2014-07" db="EMBL/GenBank/DDBJ databases">
        <authorList>
            <person name="Zhang J.E."/>
            <person name="Yang H."/>
            <person name="Guo J."/>
            <person name="Deng Z."/>
            <person name="Luo H."/>
            <person name="Luo M."/>
            <person name="Zhao B."/>
        </authorList>
    </citation>
    <scope>NUCLEOTIDE SEQUENCE [LARGE SCALE GENOMIC DNA]</scope>
    <source>
        <strain evidence="1 2">1CP</strain>
    </source>
</reference>
<name>A0A1B1K5H6_RHOOP</name>
<organism evidence="1 2">
    <name type="scientific">Rhodococcus opacus</name>
    <name type="common">Nocardia opaca</name>
    <dbReference type="NCBI Taxonomy" id="37919"/>
    <lineage>
        <taxon>Bacteria</taxon>
        <taxon>Bacillati</taxon>
        <taxon>Actinomycetota</taxon>
        <taxon>Actinomycetes</taxon>
        <taxon>Mycobacteriales</taxon>
        <taxon>Nocardiaceae</taxon>
        <taxon>Rhodococcus</taxon>
    </lineage>
</organism>
<dbReference type="AlphaFoldDB" id="A0A1B1K5H6"/>
<gene>
    <name evidence="1" type="ORF">R1CP_15895</name>
</gene>
<dbReference type="RefSeq" id="WP_065490745.1">
    <property type="nucleotide sequence ID" value="NZ_CP009111.1"/>
</dbReference>
<dbReference type="Proteomes" id="UP000186108">
    <property type="component" value="Chromosome"/>
</dbReference>
<proteinExistence type="predicted"/>
<accession>A0A1B1K5H6</accession>
<evidence type="ECO:0000313" key="2">
    <source>
        <dbReference type="Proteomes" id="UP000186108"/>
    </source>
</evidence>
<sequence length="84" mass="9654">MVEHIAARQDVREFRRALDDLFAFLLDNDDPYTPEWDRARLHRLTTQVQEATATLRWGGLRVDYLGFGSMEISVDLGPPPNGPR</sequence>
<dbReference type="EMBL" id="CP009111">
    <property type="protein sequence ID" value="ANS27870.1"/>
    <property type="molecule type" value="Genomic_DNA"/>
</dbReference>
<evidence type="ECO:0000313" key="1">
    <source>
        <dbReference type="EMBL" id="ANS27870.1"/>
    </source>
</evidence>